<evidence type="ECO:0000256" key="4">
    <source>
        <dbReference type="ARBA" id="ARBA00022786"/>
    </source>
</evidence>
<dbReference type="SUPFAM" id="SSF54001">
    <property type="entry name" value="Cysteine proteinases"/>
    <property type="match status" value="1"/>
</dbReference>
<feature type="compositionally biased region" description="Polar residues" evidence="8">
    <location>
        <begin position="409"/>
        <end position="422"/>
    </location>
</feature>
<evidence type="ECO:0000256" key="2">
    <source>
        <dbReference type="ARBA" id="ARBA00012759"/>
    </source>
</evidence>
<evidence type="ECO:0000256" key="3">
    <source>
        <dbReference type="ARBA" id="ARBA00022670"/>
    </source>
</evidence>
<dbReference type="InterPro" id="IPR036959">
    <property type="entry name" value="Peptidase_C12_UCH_sf"/>
</dbReference>
<feature type="region of interest" description="Disordered" evidence="8">
    <location>
        <begin position="475"/>
        <end position="504"/>
    </location>
</feature>
<dbReference type="AlphaFoldDB" id="A0A9P8IFD9"/>
<comment type="catalytic activity">
    <reaction evidence="1 7">
        <text>Thiol-dependent hydrolysis of ester, thioester, amide, peptide and isopeptide bonds formed by the C-terminal Gly of ubiquitin (a 76-residue protein attached to proteins as an intracellular targeting signal).</text>
        <dbReference type="EC" id="3.4.19.12"/>
    </reaction>
</comment>
<keyword evidence="5 7" id="KW-0378">Hydrolase</keyword>
<feature type="active site" description="Nucleophile" evidence="7">
    <location>
        <position position="680"/>
    </location>
</feature>
<feature type="compositionally biased region" description="Polar residues" evidence="8">
    <location>
        <begin position="492"/>
        <end position="502"/>
    </location>
</feature>
<dbReference type="Pfam" id="PF01088">
    <property type="entry name" value="Peptidase_C12"/>
    <property type="match status" value="1"/>
</dbReference>
<comment type="similarity">
    <text evidence="7">Belongs to the peptidase C12 family.</text>
</comment>
<sequence length="857" mass="93324">MPQPNYSPIPLTPALPSPQPARDPNPDPGNSGPTAVSHADTTDVIAMDDEQGQNEPVIKPVIQPAIEPVVHPVIEPVAEPIIESVVSAPPRMELGSDAVVSLSARTLESAPGLRSRSSAEVTTNEIPTAQSTPVVQPVIEPIVSAPPWMEHGVDAIVSMSAISLESAPGPASRSNAAVTTTEIPTAESTQNTRVELMSSNERTIADTTPTDTFMEQPLKDNVERIPTEAMLTEATKAQPSKRPKGVKHTKATVSVAEAIRILPARKVNETKRAEAILANAAKTEPATKAKRTGAKPAQISSAEATTARPSKRAEVTDPSEALNNPTAGRVSKRTKVASSSVQDNSAQVEIHAPVQQQTGRRGRTVAKPKPSRRGQKSSTTGAGVEISPAIVQHQDEHDSKPPLTLAEETGSSVKSTEQSPSTHALAAVIPGVVQKRRRKIKAAPIDDAVPRQPHGRDEPIEMVCEQVIDQVIVSKKRRGRTEKAVRADPISPTHNPTANTSDDSMEVCAPAADDAIQDAIPRPRERARSKNRAQSGTKRKEPDPKKSATKKQRTTSKPKKTGKALYEDDDERMYEESIKDRGVRVWETFPMDSNWCIDKWAHMLGVPMRTLPISEEKECLTFPFDMQELRATGSADRVQAFIFFGPDSLQREPPKGDTDSFAIPFLSQQSVGYGHAVDSCASLSFVNIAMNCPGILENGPASMQQLRATLDDEEKVQSIKDAWRVFDQSAMGEQVHEVHNRIAVAEGSMDEDYAPYNPKEHMRKTRYSQRRAQAMQQETSATASGSGHEQHDAFHFTALIKIGGQVWELDSMETEPIKISSADESDWHVEVSKYLQALTKDLSTYQKNYNCRLIAVV</sequence>
<dbReference type="Proteomes" id="UP000717515">
    <property type="component" value="Unassembled WGS sequence"/>
</dbReference>
<evidence type="ECO:0000256" key="1">
    <source>
        <dbReference type="ARBA" id="ARBA00000707"/>
    </source>
</evidence>
<keyword evidence="3 7" id="KW-0645">Protease</keyword>
<reference evidence="10" key="1">
    <citation type="submission" date="2021-07" db="EMBL/GenBank/DDBJ databases">
        <title>Draft genome of Mortierella alpina, strain LL118, isolated from an aspen leaf litter sample.</title>
        <authorList>
            <person name="Yang S."/>
            <person name="Vinatzer B.A."/>
        </authorList>
    </citation>
    <scope>NUCLEOTIDE SEQUENCE</scope>
    <source>
        <strain evidence="10">LL118</strain>
    </source>
</reference>
<feature type="compositionally biased region" description="Pro residues" evidence="8">
    <location>
        <begin position="1"/>
        <end position="27"/>
    </location>
</feature>
<comment type="caution">
    <text evidence="10">The sequence shown here is derived from an EMBL/GenBank/DDBJ whole genome shotgun (WGS) entry which is preliminary data.</text>
</comment>
<feature type="region of interest" description="Disordered" evidence="8">
    <location>
        <begin position="284"/>
        <end position="430"/>
    </location>
</feature>
<gene>
    <name evidence="10" type="ORF">KVV02_007123</name>
</gene>
<proteinExistence type="inferred from homology"/>
<dbReference type="GO" id="GO:0006511">
    <property type="term" value="P:ubiquitin-dependent protein catabolic process"/>
    <property type="evidence" value="ECO:0007669"/>
    <property type="project" value="UniProtKB-UniRule"/>
</dbReference>
<evidence type="ECO:0000313" key="11">
    <source>
        <dbReference type="Proteomes" id="UP000717515"/>
    </source>
</evidence>
<keyword evidence="4 7" id="KW-0833">Ubl conjugation pathway</keyword>
<dbReference type="InterPro" id="IPR038765">
    <property type="entry name" value="Papain-like_cys_pep_sf"/>
</dbReference>
<feature type="active site" description="Proton donor" evidence="7">
    <location>
        <position position="795"/>
    </location>
</feature>
<evidence type="ECO:0000256" key="6">
    <source>
        <dbReference type="ARBA" id="ARBA00022807"/>
    </source>
</evidence>
<feature type="compositionally biased region" description="Basic residues" evidence="8">
    <location>
        <begin position="547"/>
        <end position="562"/>
    </location>
</feature>
<keyword evidence="6 7" id="KW-0788">Thiol protease</keyword>
<feature type="compositionally biased region" description="Basic residues" evidence="8">
    <location>
        <begin position="360"/>
        <end position="375"/>
    </location>
</feature>
<evidence type="ECO:0000256" key="5">
    <source>
        <dbReference type="ARBA" id="ARBA00022801"/>
    </source>
</evidence>
<evidence type="ECO:0000313" key="10">
    <source>
        <dbReference type="EMBL" id="KAG9327347.1"/>
    </source>
</evidence>
<feature type="site" description="Transition state stabilizer" evidence="7">
    <location>
        <position position="669"/>
    </location>
</feature>
<organism evidence="10 11">
    <name type="scientific">Mortierella alpina</name>
    <name type="common">Oleaginous fungus</name>
    <name type="synonym">Mortierella renispora</name>
    <dbReference type="NCBI Taxonomy" id="64518"/>
    <lineage>
        <taxon>Eukaryota</taxon>
        <taxon>Fungi</taxon>
        <taxon>Fungi incertae sedis</taxon>
        <taxon>Mucoromycota</taxon>
        <taxon>Mortierellomycotina</taxon>
        <taxon>Mortierellomycetes</taxon>
        <taxon>Mortierellales</taxon>
        <taxon>Mortierellaceae</taxon>
        <taxon>Mortierella</taxon>
    </lineage>
</organism>
<dbReference type="Gene3D" id="3.40.532.10">
    <property type="entry name" value="Peptidase C12, ubiquitin carboxyl-terminal hydrolase"/>
    <property type="match status" value="1"/>
</dbReference>
<dbReference type="EMBL" id="JAIFTL010000006">
    <property type="protein sequence ID" value="KAG9327347.1"/>
    <property type="molecule type" value="Genomic_DNA"/>
</dbReference>
<name>A0A9P8IFD9_MORAP</name>
<evidence type="ECO:0000256" key="7">
    <source>
        <dbReference type="PROSITE-ProRule" id="PRU01393"/>
    </source>
</evidence>
<dbReference type="EC" id="3.4.19.12" evidence="2 7"/>
<evidence type="ECO:0000259" key="9">
    <source>
        <dbReference type="PROSITE" id="PS52048"/>
    </source>
</evidence>
<feature type="domain" description="UCH catalytic" evidence="9">
    <location>
        <begin position="587"/>
        <end position="857"/>
    </location>
</feature>
<feature type="site" description="Important for enzyme activity" evidence="7">
    <location>
        <position position="810"/>
    </location>
</feature>
<feature type="compositionally biased region" description="Polar residues" evidence="8">
    <location>
        <begin position="298"/>
        <end position="308"/>
    </location>
</feature>
<feature type="region of interest" description="Disordered" evidence="8">
    <location>
        <begin position="443"/>
        <end position="462"/>
    </location>
</feature>
<dbReference type="InterPro" id="IPR001578">
    <property type="entry name" value="Peptidase_C12_UCH"/>
</dbReference>
<evidence type="ECO:0000256" key="8">
    <source>
        <dbReference type="SAM" id="MobiDB-lite"/>
    </source>
</evidence>
<feature type="region of interest" description="Disordered" evidence="8">
    <location>
        <begin position="1"/>
        <end position="54"/>
    </location>
</feature>
<protein>
    <recommendedName>
        <fullName evidence="2 7">ubiquitinyl hydrolase 1</fullName>
        <ecNumber evidence="2 7">3.4.19.12</ecNumber>
    </recommendedName>
</protein>
<dbReference type="GO" id="GO:0004843">
    <property type="term" value="F:cysteine-type deubiquitinase activity"/>
    <property type="evidence" value="ECO:0007669"/>
    <property type="project" value="UniProtKB-UniRule"/>
</dbReference>
<dbReference type="PROSITE" id="PS52048">
    <property type="entry name" value="UCH_DOMAIN"/>
    <property type="match status" value="1"/>
</dbReference>
<accession>A0A9P8IFD9</accession>
<feature type="compositionally biased region" description="Polar residues" evidence="8">
    <location>
        <begin position="336"/>
        <end position="347"/>
    </location>
</feature>
<feature type="region of interest" description="Disordered" evidence="8">
    <location>
        <begin position="516"/>
        <end position="566"/>
    </location>
</feature>